<dbReference type="Proteomes" id="UP000315673">
    <property type="component" value="Chromosome"/>
</dbReference>
<keyword evidence="1" id="KW-1133">Transmembrane helix</keyword>
<name>A0A5B8LHY7_9SPHN</name>
<evidence type="ECO:0000256" key="1">
    <source>
        <dbReference type="SAM" id="Phobius"/>
    </source>
</evidence>
<dbReference type="EMBL" id="CP042306">
    <property type="protein sequence ID" value="QDZ07671.1"/>
    <property type="molecule type" value="Genomic_DNA"/>
</dbReference>
<feature type="transmembrane region" description="Helical" evidence="1">
    <location>
        <begin position="164"/>
        <end position="185"/>
    </location>
</feature>
<dbReference type="OrthoDB" id="9770600at2"/>
<protein>
    <recommendedName>
        <fullName evidence="4">DUF2157 domain-containing protein</fullName>
    </recommendedName>
</protein>
<feature type="transmembrane region" description="Helical" evidence="1">
    <location>
        <begin position="133"/>
        <end position="157"/>
    </location>
</feature>
<proteinExistence type="predicted"/>
<reference evidence="2 3" key="1">
    <citation type="submission" date="2019-07" db="EMBL/GenBank/DDBJ databases">
        <title>Full genome sequence of Sphingomonas sp. 4R-6-7(HKS19).</title>
        <authorList>
            <person name="Im W.-T."/>
        </authorList>
    </citation>
    <scope>NUCLEOTIDE SEQUENCE [LARGE SCALE GENOMIC DNA]</scope>
    <source>
        <strain evidence="2 3">HKS19</strain>
    </source>
</reference>
<feature type="transmembrane region" description="Helical" evidence="1">
    <location>
        <begin position="191"/>
        <end position="213"/>
    </location>
</feature>
<feature type="transmembrane region" description="Helical" evidence="1">
    <location>
        <begin position="225"/>
        <end position="246"/>
    </location>
</feature>
<evidence type="ECO:0000313" key="3">
    <source>
        <dbReference type="Proteomes" id="UP000315673"/>
    </source>
</evidence>
<feature type="transmembrane region" description="Helical" evidence="1">
    <location>
        <begin position="266"/>
        <end position="288"/>
    </location>
</feature>
<sequence>MDSVELEAAVKSGVITPDVANRLRNFSAEQRQTPLADEERFGLVGGLADVMTAAGLLLLLGGVAFAFAFIPPVAIVIVLGASWAFAEHFTRQRRMTLTSFVLFGAFVVAALCGLMGVATVLPASSPWLGSPVAWAAISPLGGLIISFGTAMICGVYWLRFKLPFAYMAAAVAAVNAGINVVRLAVPYASAGVISFMLLVVGLLLFVIAMWWDMSDVRRETRRADIAFWMHWAAGYQVAGASFRLLLGVTGGPSGWERLNAFATQPATGGAAIAVLCLFSFFCVVALIIDRRSLLMSSLIYVVPATAQLMGALQSTTMTMTAMLTGGFLVVLAAYWREVRALLLAQLPAHLRAQLPRTDLSFATSRPVA</sequence>
<evidence type="ECO:0008006" key="4">
    <source>
        <dbReference type="Google" id="ProtNLM"/>
    </source>
</evidence>
<keyword evidence="3" id="KW-1185">Reference proteome</keyword>
<feature type="transmembrane region" description="Helical" evidence="1">
    <location>
        <begin position="293"/>
        <end position="312"/>
    </location>
</feature>
<accession>A0A5B8LHY7</accession>
<keyword evidence="1" id="KW-0812">Transmembrane</keyword>
<dbReference type="KEGG" id="spai:FPZ24_09350"/>
<keyword evidence="1" id="KW-0472">Membrane</keyword>
<dbReference type="RefSeq" id="WP_146571377.1">
    <property type="nucleotide sequence ID" value="NZ_CP042306.1"/>
</dbReference>
<feature type="transmembrane region" description="Helical" evidence="1">
    <location>
        <begin position="41"/>
        <end position="60"/>
    </location>
</feature>
<feature type="transmembrane region" description="Helical" evidence="1">
    <location>
        <begin position="318"/>
        <end position="335"/>
    </location>
</feature>
<feature type="transmembrane region" description="Helical" evidence="1">
    <location>
        <begin position="66"/>
        <end position="85"/>
    </location>
</feature>
<organism evidence="2 3">
    <name type="scientific">Sphingomonas panacisoli</name>
    <dbReference type="NCBI Taxonomy" id="1813879"/>
    <lineage>
        <taxon>Bacteria</taxon>
        <taxon>Pseudomonadati</taxon>
        <taxon>Pseudomonadota</taxon>
        <taxon>Alphaproteobacteria</taxon>
        <taxon>Sphingomonadales</taxon>
        <taxon>Sphingomonadaceae</taxon>
        <taxon>Sphingomonas</taxon>
    </lineage>
</organism>
<dbReference type="AlphaFoldDB" id="A0A5B8LHY7"/>
<evidence type="ECO:0000313" key="2">
    <source>
        <dbReference type="EMBL" id="QDZ07671.1"/>
    </source>
</evidence>
<feature type="transmembrane region" description="Helical" evidence="1">
    <location>
        <begin position="97"/>
        <end position="121"/>
    </location>
</feature>
<gene>
    <name evidence="2" type="ORF">FPZ24_09350</name>
</gene>